<accession>A9BTF0</accession>
<protein>
    <recommendedName>
        <fullName evidence="3">DUF3037 domain-containing protein</fullName>
    </recommendedName>
</protein>
<dbReference type="EMBL" id="CP000884">
    <property type="protein sequence ID" value="ABX34918.1"/>
    <property type="molecule type" value="Genomic_DNA"/>
</dbReference>
<evidence type="ECO:0000313" key="2">
    <source>
        <dbReference type="Proteomes" id="UP000000784"/>
    </source>
</evidence>
<keyword evidence="2" id="KW-1185">Reference proteome</keyword>
<reference evidence="1 2" key="1">
    <citation type="journal article" date="2004" name="Appl. Environ. Microbiol.">
        <title>Mineralization of individual congeners of linear alkylbenzenesulfonate by defined pairs of heterotrophic bacteria.</title>
        <authorList>
            <person name="Schleheck D."/>
            <person name="Knepper T.P."/>
            <person name="Fischer K."/>
            <person name="Cook A.M."/>
        </authorList>
    </citation>
    <scope>NUCLEOTIDE SEQUENCE [LARGE SCALE GENOMIC DNA]</scope>
    <source>
        <strain evidence="2">DSM 14801 / SPH-1</strain>
    </source>
</reference>
<gene>
    <name evidence="1" type="ordered locus">Daci_2278</name>
</gene>
<dbReference type="eggNOG" id="ENOG5033H0H">
    <property type="taxonomic scope" value="Bacteria"/>
</dbReference>
<reference evidence="2" key="2">
    <citation type="submission" date="2007-11" db="EMBL/GenBank/DDBJ databases">
        <title>Complete sequence of Delftia acidovorans DSM 14801 / SPH-1.</title>
        <authorList>
            <person name="Copeland A."/>
            <person name="Lucas S."/>
            <person name="Lapidus A."/>
            <person name="Barry K."/>
            <person name="Glavina del Rio T."/>
            <person name="Dalin E."/>
            <person name="Tice H."/>
            <person name="Pitluck S."/>
            <person name="Lowry S."/>
            <person name="Clum A."/>
            <person name="Schmutz J."/>
            <person name="Larimer F."/>
            <person name="Land M."/>
            <person name="Hauser L."/>
            <person name="Kyrpides N."/>
            <person name="Kim E."/>
            <person name="Schleheck D."/>
            <person name="Richardson P."/>
        </authorList>
    </citation>
    <scope>NUCLEOTIDE SEQUENCE [LARGE SCALE GENOMIC DNA]</scope>
    <source>
        <strain evidence="2">DSM 14801 / SPH-1</strain>
    </source>
</reference>
<dbReference type="AlphaFoldDB" id="A9BTF0"/>
<evidence type="ECO:0000313" key="1">
    <source>
        <dbReference type="EMBL" id="ABX34918.1"/>
    </source>
</evidence>
<dbReference type="RefSeq" id="WP_012204201.1">
    <property type="nucleotide sequence ID" value="NC_010002.1"/>
</dbReference>
<evidence type="ECO:0008006" key="3">
    <source>
        <dbReference type="Google" id="ProtNLM"/>
    </source>
</evidence>
<dbReference type="STRING" id="398578.Daci_2278"/>
<organism evidence="1 2">
    <name type="scientific">Delftia acidovorans (strain DSM 14801 / SPH-1)</name>
    <dbReference type="NCBI Taxonomy" id="398578"/>
    <lineage>
        <taxon>Bacteria</taxon>
        <taxon>Pseudomonadati</taxon>
        <taxon>Pseudomonadota</taxon>
        <taxon>Betaproteobacteria</taxon>
        <taxon>Burkholderiales</taxon>
        <taxon>Comamonadaceae</taxon>
        <taxon>Delftia</taxon>
    </lineage>
</organism>
<dbReference type="GeneID" id="43131516"/>
<name>A9BTF0_DELAS</name>
<proteinExistence type="predicted"/>
<dbReference type="KEGG" id="dac:Daci_2278"/>
<dbReference type="Proteomes" id="UP000000784">
    <property type="component" value="Chromosome"/>
</dbReference>
<dbReference type="HOGENOM" id="CLU_911134_0_0_4"/>
<sequence>MINLRALAESVSSEAPNFEGKWHTIDFQPELDVPQTFVIGVALSEKGRLVDFRVAEDASRLKCFYGKRFSNETWGWLRNELLADLKANKGNGIAKYESPSPQISFGIGHYASGTDRLSVLARTFQRVVTVIPNEVKPRVYGMAQQDLRSQMAGLLKQRLGTQFEVIHQDEDCYRVVDGSTVHTFDVNYDNLKVASSVVSASYVNLATAQLNLSSSMSDLLMFNKLRPREQLGLAILVPSKNTLPSASVYAWEKWWENMSYKLKESELMLLAEADQPEILAEIMQDWYVSDIC</sequence>